<dbReference type="InterPro" id="IPR012506">
    <property type="entry name" value="TMEM86B-like"/>
</dbReference>
<dbReference type="PANTHER" id="PTHR31885:SF6">
    <property type="entry name" value="GH04784P"/>
    <property type="match status" value="1"/>
</dbReference>
<keyword evidence="8" id="KW-1185">Reference proteome</keyword>
<keyword evidence="4 6" id="KW-1133">Transmembrane helix</keyword>
<dbReference type="EMBL" id="JAFBDZ010000004">
    <property type="protein sequence ID" value="MBM7587147.1"/>
    <property type="molecule type" value="Genomic_DNA"/>
</dbReference>
<feature type="transmembrane region" description="Helical" evidence="6">
    <location>
        <begin position="30"/>
        <end position="47"/>
    </location>
</feature>
<dbReference type="Proteomes" id="UP001646157">
    <property type="component" value="Unassembled WGS sequence"/>
</dbReference>
<comment type="subcellular location">
    <subcellularLocation>
        <location evidence="1">Membrane</location>
        <topology evidence="1">Multi-pass membrane protein</topology>
    </subcellularLocation>
</comment>
<reference evidence="7 8" key="1">
    <citation type="submission" date="2021-01" db="EMBL/GenBank/DDBJ databases">
        <title>Genomic Encyclopedia of Type Strains, Phase IV (KMG-IV): sequencing the most valuable type-strain genomes for metagenomic binning, comparative biology and taxonomic classification.</title>
        <authorList>
            <person name="Goeker M."/>
        </authorList>
    </citation>
    <scope>NUCLEOTIDE SEQUENCE [LARGE SCALE GENOMIC DNA]</scope>
    <source>
        <strain evidence="7 8">DSM 24834</strain>
    </source>
</reference>
<sequence length="210" mass="23379">MGFIWLSILILCSGLGYLYALKMRSTYSMYILKPLTMALIIWFALLTDGFTSSYGVWIVIGLCFSVCGDVFLMLPSDRFLQGLISFFIAHICYIAAILTETGGSPSIVSTTILLILAVLYFFILKPGIIKQSGKTMLLPVVLYIAVISLMLWEAVGIGQGIVFSAALLFYISDAVLAWDRFVRPFRLGHPIVMVTYFSAQYLFAYSILVI</sequence>
<dbReference type="PANTHER" id="PTHR31885">
    <property type="entry name" value="GH04784P"/>
    <property type="match status" value="1"/>
</dbReference>
<feature type="transmembrane region" description="Helical" evidence="6">
    <location>
        <begin position="53"/>
        <end position="72"/>
    </location>
</feature>
<accession>A0ABS2NH02</accession>
<gene>
    <name evidence="7" type="ORF">JOC86_003720</name>
</gene>
<evidence type="ECO:0000256" key="2">
    <source>
        <dbReference type="ARBA" id="ARBA00007375"/>
    </source>
</evidence>
<organism evidence="7 8">
    <name type="scientific">Rossellomorea pakistanensis</name>
    <dbReference type="NCBI Taxonomy" id="992288"/>
    <lineage>
        <taxon>Bacteria</taxon>
        <taxon>Bacillati</taxon>
        <taxon>Bacillota</taxon>
        <taxon>Bacilli</taxon>
        <taxon>Bacillales</taxon>
        <taxon>Bacillaceae</taxon>
        <taxon>Rossellomorea</taxon>
    </lineage>
</organism>
<proteinExistence type="inferred from homology"/>
<feature type="transmembrane region" description="Helical" evidence="6">
    <location>
        <begin position="190"/>
        <end position="208"/>
    </location>
</feature>
<feature type="transmembrane region" description="Helical" evidence="6">
    <location>
        <begin position="104"/>
        <end position="124"/>
    </location>
</feature>
<comment type="caution">
    <text evidence="7">The sequence shown here is derived from an EMBL/GenBank/DDBJ whole genome shotgun (WGS) entry which is preliminary data.</text>
</comment>
<evidence type="ECO:0000256" key="4">
    <source>
        <dbReference type="ARBA" id="ARBA00022989"/>
    </source>
</evidence>
<feature type="transmembrane region" description="Helical" evidence="6">
    <location>
        <begin position="6"/>
        <end position="23"/>
    </location>
</feature>
<keyword evidence="5 6" id="KW-0472">Membrane</keyword>
<evidence type="ECO:0000256" key="3">
    <source>
        <dbReference type="ARBA" id="ARBA00022692"/>
    </source>
</evidence>
<protein>
    <submittedName>
        <fullName evidence="7">Membrane protein YhhN</fullName>
    </submittedName>
</protein>
<evidence type="ECO:0000256" key="5">
    <source>
        <dbReference type="ARBA" id="ARBA00023136"/>
    </source>
</evidence>
<evidence type="ECO:0000256" key="1">
    <source>
        <dbReference type="ARBA" id="ARBA00004141"/>
    </source>
</evidence>
<feature type="transmembrane region" description="Helical" evidence="6">
    <location>
        <begin position="79"/>
        <end position="98"/>
    </location>
</feature>
<keyword evidence="3 6" id="KW-0812">Transmembrane</keyword>
<dbReference type="Pfam" id="PF07947">
    <property type="entry name" value="YhhN"/>
    <property type="match status" value="1"/>
</dbReference>
<evidence type="ECO:0000313" key="8">
    <source>
        <dbReference type="Proteomes" id="UP001646157"/>
    </source>
</evidence>
<name>A0ABS2NH02_9BACI</name>
<dbReference type="RefSeq" id="WP_205174351.1">
    <property type="nucleotide sequence ID" value="NZ_JAFBDZ010000004.1"/>
</dbReference>
<comment type="similarity">
    <text evidence="2">Belongs to the TMEM86 family.</text>
</comment>
<feature type="transmembrane region" description="Helical" evidence="6">
    <location>
        <begin position="136"/>
        <end position="155"/>
    </location>
</feature>
<evidence type="ECO:0000256" key="6">
    <source>
        <dbReference type="SAM" id="Phobius"/>
    </source>
</evidence>
<evidence type="ECO:0000313" key="7">
    <source>
        <dbReference type="EMBL" id="MBM7587147.1"/>
    </source>
</evidence>